<keyword evidence="1" id="KW-0472">Membrane</keyword>
<feature type="transmembrane region" description="Helical" evidence="1">
    <location>
        <begin position="12"/>
        <end position="32"/>
    </location>
</feature>
<protein>
    <recommendedName>
        <fullName evidence="4">Permease</fullName>
    </recommendedName>
</protein>
<feature type="transmembrane region" description="Helical" evidence="1">
    <location>
        <begin position="139"/>
        <end position="165"/>
    </location>
</feature>
<reference evidence="2 3" key="1">
    <citation type="submission" date="2017-11" db="EMBL/GenBank/DDBJ databases">
        <title>Isolation and Characterization of Methanofollis Species from Methane Seep Offshore SW Taiwan.</title>
        <authorList>
            <person name="Teng N.-H."/>
            <person name="Lai M.-C."/>
            <person name="Chen S.-C."/>
        </authorList>
    </citation>
    <scope>NUCLEOTIDE SEQUENCE [LARGE SCALE GENOMIC DNA]</scope>
    <source>
        <strain evidence="2 3">FWC-SCC2</strain>
    </source>
</reference>
<organism evidence="2 3">
    <name type="scientific">Methanofollis fontis</name>
    <dbReference type="NCBI Taxonomy" id="2052832"/>
    <lineage>
        <taxon>Archaea</taxon>
        <taxon>Methanobacteriati</taxon>
        <taxon>Methanobacteriota</taxon>
        <taxon>Stenosarchaea group</taxon>
        <taxon>Methanomicrobia</taxon>
        <taxon>Methanomicrobiales</taxon>
        <taxon>Methanomicrobiaceae</taxon>
        <taxon>Methanofollis</taxon>
    </lineage>
</organism>
<dbReference type="Proteomes" id="UP000292580">
    <property type="component" value="Unassembled WGS sequence"/>
</dbReference>
<evidence type="ECO:0000256" key="1">
    <source>
        <dbReference type="SAM" id="Phobius"/>
    </source>
</evidence>
<dbReference type="RefSeq" id="WP_130645744.1">
    <property type="nucleotide sequence ID" value="NZ_PGCL01000001.1"/>
</dbReference>
<keyword evidence="3" id="KW-1185">Reference proteome</keyword>
<keyword evidence="1" id="KW-1133">Transmembrane helix</keyword>
<dbReference type="OrthoDB" id="142250at2157"/>
<evidence type="ECO:0008006" key="4">
    <source>
        <dbReference type="Google" id="ProtNLM"/>
    </source>
</evidence>
<evidence type="ECO:0000313" key="2">
    <source>
        <dbReference type="EMBL" id="TAJ45393.1"/>
    </source>
</evidence>
<proteinExistence type="predicted"/>
<dbReference type="EMBL" id="PGCL01000001">
    <property type="protein sequence ID" value="TAJ45393.1"/>
    <property type="molecule type" value="Genomic_DNA"/>
</dbReference>
<feature type="transmembrane region" description="Helical" evidence="1">
    <location>
        <begin position="52"/>
        <end position="71"/>
    </location>
</feature>
<evidence type="ECO:0000313" key="3">
    <source>
        <dbReference type="Proteomes" id="UP000292580"/>
    </source>
</evidence>
<sequence length="179" mass="20001">MKKQPGKQKKSGFLAPYLFLLCVVLAYAGVFIVEPALFSRSVEGFLTIFRNVLPVLVFVFALMFAVNLLIRPGQVARHLGQEAGLRGWVFAIVVGVLATGPIYLWYTLLADLQEKGMRRAFTGAFLYARSIKLPLIPLMIYYFGGLYTAVLTAYLILFSVVSGLVCERFGRRPEQDEVP</sequence>
<dbReference type="AlphaFoldDB" id="A0A483CQK4"/>
<name>A0A483CQK4_9EURY</name>
<feature type="transmembrane region" description="Helical" evidence="1">
    <location>
        <begin position="83"/>
        <end position="106"/>
    </location>
</feature>
<comment type="caution">
    <text evidence="2">The sequence shown here is derived from an EMBL/GenBank/DDBJ whole genome shotgun (WGS) entry which is preliminary data.</text>
</comment>
<gene>
    <name evidence="2" type="ORF">CUJ86_01225</name>
</gene>
<keyword evidence="1" id="KW-0812">Transmembrane</keyword>
<accession>A0A483CQK4</accession>